<dbReference type="InterPro" id="IPR050266">
    <property type="entry name" value="AB_hydrolase_sf"/>
</dbReference>
<dbReference type="AlphaFoldDB" id="I7JUJ5"/>
<dbReference type="InterPro" id="IPR000073">
    <property type="entry name" value="AB_hydrolase_1"/>
</dbReference>
<dbReference type="GeneID" id="82846697"/>
<evidence type="ECO:0000259" key="2">
    <source>
        <dbReference type="Pfam" id="PF00561"/>
    </source>
</evidence>
<keyword evidence="4" id="KW-1185">Reference proteome</keyword>
<dbReference type="eggNOG" id="COG0596">
    <property type="taxonomic scope" value="Bacteria"/>
</dbReference>
<keyword evidence="1 3" id="KW-0378">Hydrolase</keyword>
<dbReference type="Proteomes" id="UP000009320">
    <property type="component" value="Unassembled WGS sequence"/>
</dbReference>
<evidence type="ECO:0000256" key="1">
    <source>
        <dbReference type="ARBA" id="ARBA00022801"/>
    </source>
</evidence>
<sequence length="219" mass="24700">MKIKVNGVELYYQKLGQGHPLILIHGHHQDGAIFDKLVAPLSLYYTVYVPDMRGHGLSSGQPSEHYQTEVQDLAAFIRKLDLKRPYILGYGAGGVDALSLAYQYPNLIKKLIVAGTYVNGNGVSASHITLNSMRSILIGDRDSRVALKETYISPEKLKQIKIPTLCVVGEKDWVKVAHVRWYSEILPDSRLIIMPRQSHESYVEHSLKLLDLIKEFCKD</sequence>
<dbReference type="RefSeq" id="WP_008470175.1">
    <property type="nucleotide sequence ID" value="NZ_AYZP01000010.1"/>
</dbReference>
<dbReference type="PATRIC" id="fig|1423758.3.peg.486"/>
<evidence type="ECO:0000313" key="3">
    <source>
        <dbReference type="EMBL" id="CCI81426.1"/>
    </source>
</evidence>
<protein>
    <submittedName>
        <fullName evidence="3">Hydrolase</fullName>
    </submittedName>
</protein>
<gene>
    <name evidence="3" type="ORF">BN55_07655</name>
</gene>
<dbReference type="GO" id="GO:0016020">
    <property type="term" value="C:membrane"/>
    <property type="evidence" value="ECO:0007669"/>
    <property type="project" value="TreeGrafter"/>
</dbReference>
<name>I7JUJ5_9LACO</name>
<dbReference type="SUPFAM" id="SSF53474">
    <property type="entry name" value="alpha/beta-Hydrolases"/>
    <property type="match status" value="1"/>
</dbReference>
<dbReference type="STRING" id="1423758.FC41_GL000480"/>
<dbReference type="PRINTS" id="PR00111">
    <property type="entry name" value="ABHYDROLASE"/>
</dbReference>
<feature type="domain" description="AB hydrolase-1" evidence="2">
    <location>
        <begin position="20"/>
        <end position="124"/>
    </location>
</feature>
<reference evidence="3 4" key="1">
    <citation type="submission" date="2012-06" db="EMBL/GenBank/DDBJ databases">
        <title>Draft Genome Sequence of Lactobacillus hominis Strain CRBIP 24.179T, isolated from human intestine.</title>
        <authorList>
            <person name="Cousin S."/>
            <person name="Ma L."/>
            <person name="Bizet C."/>
            <person name="Loux V."/>
            <person name="Bouchier C."/>
            <person name="Clermont D."/>
            <person name="Creno S."/>
        </authorList>
    </citation>
    <scope>NUCLEOTIDE SEQUENCE [LARGE SCALE GENOMIC DNA]</scope>
    <source>
        <strain evidence="4">CRBIP 24.179T</strain>
    </source>
</reference>
<dbReference type="Gene3D" id="3.40.50.1820">
    <property type="entry name" value="alpha/beta hydrolase"/>
    <property type="match status" value="1"/>
</dbReference>
<evidence type="ECO:0000313" key="4">
    <source>
        <dbReference type="Proteomes" id="UP000009320"/>
    </source>
</evidence>
<dbReference type="InterPro" id="IPR029058">
    <property type="entry name" value="AB_hydrolase_fold"/>
</dbReference>
<accession>I7JUJ5</accession>
<dbReference type="PANTHER" id="PTHR43798:SF31">
    <property type="entry name" value="AB HYDROLASE SUPERFAMILY PROTEIN YCLE"/>
    <property type="match status" value="1"/>
</dbReference>
<proteinExistence type="predicted"/>
<dbReference type="OrthoDB" id="252464at2"/>
<dbReference type="Pfam" id="PF00561">
    <property type="entry name" value="Abhydrolase_1"/>
    <property type="match status" value="1"/>
</dbReference>
<dbReference type="EMBL" id="CAKE01000002">
    <property type="protein sequence ID" value="CCI81426.1"/>
    <property type="molecule type" value="Genomic_DNA"/>
</dbReference>
<organism evidence="3 4">
    <name type="scientific">Lactobacillus hominis DSM 23910 = CRBIP 24.179</name>
    <dbReference type="NCBI Taxonomy" id="1423758"/>
    <lineage>
        <taxon>Bacteria</taxon>
        <taxon>Bacillati</taxon>
        <taxon>Bacillota</taxon>
        <taxon>Bacilli</taxon>
        <taxon>Lactobacillales</taxon>
        <taxon>Lactobacillaceae</taxon>
        <taxon>Lactobacillus</taxon>
    </lineage>
</organism>
<dbReference type="PANTHER" id="PTHR43798">
    <property type="entry name" value="MONOACYLGLYCEROL LIPASE"/>
    <property type="match status" value="1"/>
</dbReference>
<dbReference type="GO" id="GO:0016787">
    <property type="term" value="F:hydrolase activity"/>
    <property type="evidence" value="ECO:0007669"/>
    <property type="project" value="UniProtKB-KW"/>
</dbReference>
<comment type="caution">
    <text evidence="3">The sequence shown here is derived from an EMBL/GenBank/DDBJ whole genome shotgun (WGS) entry which is preliminary data.</text>
</comment>